<accession>A0AAV2IE73</accession>
<dbReference type="PANTHER" id="PTHR13383:SF11">
    <property type="entry name" value="RIBONUCLEASE H2 SUBUNIT B"/>
    <property type="match status" value="1"/>
</dbReference>
<dbReference type="GO" id="GO:0005654">
    <property type="term" value="C:nucleoplasm"/>
    <property type="evidence" value="ECO:0007669"/>
    <property type="project" value="TreeGrafter"/>
</dbReference>
<dbReference type="Gene3D" id="2.20.25.530">
    <property type="match status" value="1"/>
</dbReference>
<feature type="compositionally biased region" description="Basic and acidic residues" evidence="8">
    <location>
        <begin position="10"/>
        <end position="21"/>
    </location>
</feature>
<comment type="similarity">
    <text evidence="2">Belongs to the RNase H2 subunit B family.</text>
</comment>
<dbReference type="CDD" id="cd09270">
    <property type="entry name" value="RNase_H2-B"/>
    <property type="match status" value="1"/>
</dbReference>
<dbReference type="Proteomes" id="UP001497497">
    <property type="component" value="Unassembled WGS sequence"/>
</dbReference>
<protein>
    <recommendedName>
        <fullName evidence="4">Ribonuclease H2 subunit B</fullName>
    </recommendedName>
    <alternativeName>
        <fullName evidence="7">Ribonuclease HI subunit B</fullName>
    </alternativeName>
</protein>
<comment type="subunit">
    <text evidence="3">The RNase H2 complex is a heterotrimer composed of the catalytic subunit RNASEH2A and the non-catalytic subunits RNASEH2B and RNASEH2C.</text>
</comment>
<dbReference type="GO" id="GO:0006401">
    <property type="term" value="P:RNA catabolic process"/>
    <property type="evidence" value="ECO:0007669"/>
    <property type="project" value="TreeGrafter"/>
</dbReference>
<gene>
    <name evidence="11" type="ORF">GSLYS_00016531001</name>
</gene>
<comment type="caution">
    <text evidence="11">The sequence shown here is derived from an EMBL/GenBank/DDBJ whole genome shotgun (WGS) entry which is preliminary data.</text>
</comment>
<feature type="region of interest" description="Disordered" evidence="8">
    <location>
        <begin position="248"/>
        <end position="317"/>
    </location>
</feature>
<feature type="domain" description="Rnh202 triple barrel" evidence="10">
    <location>
        <begin position="40"/>
        <end position="105"/>
    </location>
</feature>
<reference evidence="11 12" key="1">
    <citation type="submission" date="2024-04" db="EMBL/GenBank/DDBJ databases">
        <authorList>
            <consortium name="Genoscope - CEA"/>
            <person name="William W."/>
        </authorList>
    </citation>
    <scope>NUCLEOTIDE SEQUENCE [LARGE SCALE GENOMIC DNA]</scope>
</reference>
<dbReference type="InterPro" id="IPR019024">
    <property type="entry name" value="RNase_H2_suB_wHTH"/>
</dbReference>
<dbReference type="AlphaFoldDB" id="A0AAV2IE73"/>
<evidence type="ECO:0000256" key="5">
    <source>
        <dbReference type="ARBA" id="ARBA00023242"/>
    </source>
</evidence>
<feature type="compositionally biased region" description="Polar residues" evidence="8">
    <location>
        <begin position="289"/>
        <end position="298"/>
    </location>
</feature>
<evidence type="ECO:0000256" key="2">
    <source>
        <dbReference type="ARBA" id="ARBA00009823"/>
    </source>
</evidence>
<evidence type="ECO:0000256" key="6">
    <source>
        <dbReference type="ARBA" id="ARBA00024778"/>
    </source>
</evidence>
<sequence length="317" mass="36018">MPRPTRGKGSKSDQVKQEEHLQRKNDQWIFIVNDEVLNGSCSKDGNNPSLCKLRHPRLNSGVMYLVSDKGTNVFELNAFKEKFRSWFIGETVQRDGDIYFTTPVDPLFLVLPYLINAGENNRYMAIDQIVLDEEFPECHKLSTCFGKGQLELITDWKEIDDEMKVYRYNKEKCMAWLKSKTEAVADALEKKNVQVSTKGSHSAIFIRSKDTDNSRESYLEFAHGVVSDYLALAVEKELKTFLGLPEVNESASTPENEPPSKKVKLSTDVKPLEDYSIKLDTKKDKSKTGKQSAAQKQLSKVDKSGMKSMMSFFSPKS</sequence>
<evidence type="ECO:0000256" key="8">
    <source>
        <dbReference type="SAM" id="MobiDB-lite"/>
    </source>
</evidence>
<keyword evidence="12" id="KW-1185">Reference proteome</keyword>
<dbReference type="Gene3D" id="1.10.20.120">
    <property type="match status" value="1"/>
</dbReference>
<comment type="function">
    <text evidence="6">Non catalytic subunit of RNase H2, an endonuclease that specifically degrades the RNA of RNA:DNA hybrids. Participates in DNA replication, possibly by mediating the removal of lagging-strand Okazaki fragment RNA primers during DNA replication. Mediates the excision of single ribonucleotides from DNA:RNA duplexes.</text>
</comment>
<dbReference type="GO" id="GO:0032299">
    <property type="term" value="C:ribonuclease H2 complex"/>
    <property type="evidence" value="ECO:0007669"/>
    <property type="project" value="InterPro"/>
</dbReference>
<evidence type="ECO:0000256" key="7">
    <source>
        <dbReference type="ARBA" id="ARBA00033464"/>
    </source>
</evidence>
<dbReference type="Pfam" id="PF09468">
    <property type="entry name" value="RNase_H2-Ydr279"/>
    <property type="match status" value="1"/>
</dbReference>
<proteinExistence type="inferred from homology"/>
<dbReference type="EMBL" id="CAXITT010000518">
    <property type="protein sequence ID" value="CAL1542997.1"/>
    <property type="molecule type" value="Genomic_DNA"/>
</dbReference>
<feature type="domain" description="Ribonuclease H2 subunit B wHTH" evidence="9">
    <location>
        <begin position="108"/>
        <end position="238"/>
    </location>
</feature>
<name>A0AAV2IE73_LYMST</name>
<evidence type="ECO:0000259" key="10">
    <source>
        <dbReference type="Pfam" id="PF17745"/>
    </source>
</evidence>
<dbReference type="PANTHER" id="PTHR13383">
    <property type="entry name" value="RIBONUCLEASE H2 SUBUNIT B"/>
    <property type="match status" value="1"/>
</dbReference>
<organism evidence="11 12">
    <name type="scientific">Lymnaea stagnalis</name>
    <name type="common">Great pond snail</name>
    <name type="synonym">Helix stagnalis</name>
    <dbReference type="NCBI Taxonomy" id="6523"/>
    <lineage>
        <taxon>Eukaryota</taxon>
        <taxon>Metazoa</taxon>
        <taxon>Spiralia</taxon>
        <taxon>Lophotrochozoa</taxon>
        <taxon>Mollusca</taxon>
        <taxon>Gastropoda</taxon>
        <taxon>Heterobranchia</taxon>
        <taxon>Euthyneura</taxon>
        <taxon>Panpulmonata</taxon>
        <taxon>Hygrophila</taxon>
        <taxon>Lymnaeoidea</taxon>
        <taxon>Lymnaeidae</taxon>
        <taxon>Lymnaea</taxon>
    </lineage>
</organism>
<feature type="compositionally biased region" description="Basic and acidic residues" evidence="8">
    <location>
        <begin position="265"/>
        <end position="287"/>
    </location>
</feature>
<keyword evidence="5" id="KW-0539">Nucleus</keyword>
<dbReference type="InterPro" id="IPR040456">
    <property type="entry name" value="RNase_H2_suB"/>
</dbReference>
<evidence type="ECO:0000313" key="11">
    <source>
        <dbReference type="EMBL" id="CAL1542997.1"/>
    </source>
</evidence>
<feature type="compositionally biased region" description="Low complexity" evidence="8">
    <location>
        <begin position="306"/>
        <end position="317"/>
    </location>
</feature>
<evidence type="ECO:0000313" key="12">
    <source>
        <dbReference type="Proteomes" id="UP001497497"/>
    </source>
</evidence>
<feature type="region of interest" description="Disordered" evidence="8">
    <location>
        <begin position="1"/>
        <end position="21"/>
    </location>
</feature>
<comment type="subcellular location">
    <subcellularLocation>
        <location evidence="1">Nucleus</location>
    </subcellularLocation>
</comment>
<dbReference type="Pfam" id="PF17745">
    <property type="entry name" value="Ydr279_N"/>
    <property type="match status" value="1"/>
</dbReference>
<evidence type="ECO:0000256" key="1">
    <source>
        <dbReference type="ARBA" id="ARBA00004123"/>
    </source>
</evidence>
<dbReference type="InterPro" id="IPR041195">
    <property type="entry name" value="Rnh202_N"/>
</dbReference>
<evidence type="ECO:0000259" key="9">
    <source>
        <dbReference type="Pfam" id="PF09468"/>
    </source>
</evidence>
<evidence type="ECO:0000256" key="4">
    <source>
        <dbReference type="ARBA" id="ARBA00019062"/>
    </source>
</evidence>
<dbReference type="FunFam" id="1.10.20.120:FF:000002">
    <property type="entry name" value="Ribonuclease H2 subunit B"/>
    <property type="match status" value="1"/>
</dbReference>
<evidence type="ECO:0000256" key="3">
    <source>
        <dbReference type="ARBA" id="ARBA00011277"/>
    </source>
</evidence>